<dbReference type="KEGG" id="ffu:CLAFUR5_01672"/>
<dbReference type="Proteomes" id="UP000756132">
    <property type="component" value="Chromosome 1"/>
</dbReference>
<dbReference type="PANTHER" id="PTHR40624:SF1">
    <property type="entry name" value="BIOSYNTHESIS MONOOXYGENASE, PUTATIVE (AFU_ORTHOLOGUE AFUA_1G12025)-RELATED"/>
    <property type="match status" value="1"/>
</dbReference>
<proteinExistence type="predicted"/>
<dbReference type="Pfam" id="PF03992">
    <property type="entry name" value="ABM"/>
    <property type="match status" value="1"/>
</dbReference>
<gene>
    <name evidence="2" type="ORF">CLAFUR5_01672</name>
</gene>
<dbReference type="AlphaFoldDB" id="A0A9Q8L839"/>
<dbReference type="GeneID" id="71981550"/>
<reference evidence="2" key="1">
    <citation type="submission" date="2021-12" db="EMBL/GenBank/DDBJ databases">
        <authorList>
            <person name="Zaccaron A."/>
            <person name="Stergiopoulos I."/>
        </authorList>
    </citation>
    <scope>NUCLEOTIDE SEQUENCE</scope>
    <source>
        <strain evidence="2">Race5_Kim</strain>
    </source>
</reference>
<reference evidence="2" key="2">
    <citation type="journal article" date="2022" name="Microb. Genom.">
        <title>A chromosome-scale genome assembly of the tomato pathogen Cladosporium fulvum reveals a compartmentalized genome architecture and the presence of a dispensable chromosome.</title>
        <authorList>
            <person name="Zaccaron A.Z."/>
            <person name="Chen L.H."/>
            <person name="Samaras A."/>
            <person name="Stergiopoulos I."/>
        </authorList>
    </citation>
    <scope>NUCLEOTIDE SEQUENCE</scope>
    <source>
        <strain evidence="2">Race5_Kim</strain>
    </source>
</reference>
<dbReference type="EMBL" id="CP090163">
    <property type="protein sequence ID" value="UJO12650.1"/>
    <property type="molecule type" value="Genomic_DNA"/>
</dbReference>
<evidence type="ECO:0000313" key="3">
    <source>
        <dbReference type="Proteomes" id="UP000756132"/>
    </source>
</evidence>
<dbReference type="OrthoDB" id="10011777at2759"/>
<accession>A0A9Q8L839</accession>
<protein>
    <recommendedName>
        <fullName evidence="1">ABM domain-containing protein</fullName>
    </recommendedName>
</protein>
<dbReference type="RefSeq" id="XP_047757016.1">
    <property type="nucleotide sequence ID" value="XM_047900820.1"/>
</dbReference>
<organism evidence="2 3">
    <name type="scientific">Passalora fulva</name>
    <name type="common">Tomato leaf mold</name>
    <name type="synonym">Cladosporium fulvum</name>
    <dbReference type="NCBI Taxonomy" id="5499"/>
    <lineage>
        <taxon>Eukaryota</taxon>
        <taxon>Fungi</taxon>
        <taxon>Dikarya</taxon>
        <taxon>Ascomycota</taxon>
        <taxon>Pezizomycotina</taxon>
        <taxon>Dothideomycetes</taxon>
        <taxon>Dothideomycetidae</taxon>
        <taxon>Mycosphaerellales</taxon>
        <taxon>Mycosphaerellaceae</taxon>
        <taxon>Fulvia</taxon>
    </lineage>
</organism>
<dbReference type="OMA" id="ELTTYTY"/>
<sequence>MASSSESGIALLCTLYPASSSKQERILSLLRHNARDYYPLPSSLCTTWSYFTPINPPPNSQPLVVGLEVYTDKSALQRQVDDTEYFQAYHNTVKTEGLYAKEEQLEAWYFHSGFMARSDRALAHRGKTIVSITRFSGEKDGIVNAIQNFLPFVRNQEPGVLTYSTFTRPKAAREVLVFARYRDGKALETHGEAREHGVAVEAIRSYLDPDFDFEKSTTLWREVDDSFVGGVAEIKQKL</sequence>
<evidence type="ECO:0000259" key="1">
    <source>
        <dbReference type="Pfam" id="PF03992"/>
    </source>
</evidence>
<dbReference type="SUPFAM" id="SSF54909">
    <property type="entry name" value="Dimeric alpha+beta barrel"/>
    <property type="match status" value="1"/>
</dbReference>
<name>A0A9Q8L839_PASFU</name>
<evidence type="ECO:0000313" key="2">
    <source>
        <dbReference type="EMBL" id="UJO12650.1"/>
    </source>
</evidence>
<dbReference type="InterPro" id="IPR011008">
    <property type="entry name" value="Dimeric_a/b-barrel"/>
</dbReference>
<feature type="domain" description="ABM" evidence="1">
    <location>
        <begin position="136"/>
        <end position="201"/>
    </location>
</feature>
<dbReference type="InterPro" id="IPR007138">
    <property type="entry name" value="ABM_dom"/>
</dbReference>
<dbReference type="Gene3D" id="3.30.70.100">
    <property type="match status" value="1"/>
</dbReference>
<dbReference type="PANTHER" id="PTHR40624">
    <property type="entry name" value="BIOSYNTHESIS MONOOXYGENASE, PUTATIVE (AFU_ORTHOLOGUE AFUA_1G12025)-RELATED"/>
    <property type="match status" value="1"/>
</dbReference>
<keyword evidence="3" id="KW-1185">Reference proteome</keyword>